<dbReference type="InterPro" id="IPR018445">
    <property type="entry name" value="Put_Phosphate_transp_reg"/>
</dbReference>
<dbReference type="EMBL" id="DVJQ01000017">
    <property type="protein sequence ID" value="HIS73746.1"/>
    <property type="molecule type" value="Genomic_DNA"/>
</dbReference>
<dbReference type="Gene3D" id="1.20.58.220">
    <property type="entry name" value="Phosphate transport system protein phou homolog 2, domain 2"/>
    <property type="match status" value="1"/>
</dbReference>
<organism evidence="2 3">
    <name type="scientific">Candidatus Galligastranaerophilus intestinavium</name>
    <dbReference type="NCBI Taxonomy" id="2840836"/>
    <lineage>
        <taxon>Bacteria</taxon>
        <taxon>Candidatus Galligastranaerophilus</taxon>
    </lineage>
</organism>
<reference evidence="2" key="2">
    <citation type="journal article" date="2021" name="PeerJ">
        <title>Extensive microbial diversity within the chicken gut microbiome revealed by metagenomics and culture.</title>
        <authorList>
            <person name="Gilroy R."/>
            <person name="Ravi A."/>
            <person name="Getino M."/>
            <person name="Pursley I."/>
            <person name="Horton D.L."/>
            <person name="Alikhan N.F."/>
            <person name="Baker D."/>
            <person name="Gharbi K."/>
            <person name="Hall N."/>
            <person name="Watson M."/>
            <person name="Adriaenssens E.M."/>
            <person name="Foster-Nyarko E."/>
            <person name="Jarju S."/>
            <person name="Secka A."/>
            <person name="Antonio M."/>
            <person name="Oren A."/>
            <person name="Chaudhuri R.R."/>
            <person name="La Ragione R."/>
            <person name="Hildebrand F."/>
            <person name="Pallen M.J."/>
        </authorList>
    </citation>
    <scope>NUCLEOTIDE SEQUENCE</scope>
    <source>
        <strain evidence="2">CHK152-2871</strain>
    </source>
</reference>
<gene>
    <name evidence="2" type="ORF">IAA86_01840</name>
</gene>
<sequence length="213" mass="24662">MPKFNLMSYIMPPEDKVFFTLFQDCSEICKNAANLYLEVLDTKLTQEKKDEALKLRKKGKIGYKLVLKHLNKSFITPIEREDIQYIAVQLNKINKKIVKACLNLEVYHLTNYTQEMKEQAQTLVNATVKMGEILKKFKKVSDVEDMTKTNIEMKELETHGDEIHLKAMSELFSGKFDALDVIKLRDMYKEIENALDACFNVSDTILNVVLKQA</sequence>
<protein>
    <submittedName>
        <fullName evidence="2">DUF47 family protein</fullName>
    </submittedName>
</protein>
<dbReference type="InterPro" id="IPR052912">
    <property type="entry name" value="UPF0111_domain"/>
</dbReference>
<dbReference type="InterPro" id="IPR038078">
    <property type="entry name" value="PhoU-like_sf"/>
</dbReference>
<evidence type="ECO:0000256" key="1">
    <source>
        <dbReference type="ARBA" id="ARBA00008591"/>
    </source>
</evidence>
<evidence type="ECO:0000313" key="3">
    <source>
        <dbReference type="Proteomes" id="UP000886865"/>
    </source>
</evidence>
<accession>A0A9D1JX75</accession>
<proteinExistence type="inferred from homology"/>
<dbReference type="PANTHER" id="PTHR37298:SF1">
    <property type="entry name" value="UPF0111 PROTEIN YKAA"/>
    <property type="match status" value="1"/>
</dbReference>
<dbReference type="Pfam" id="PF01865">
    <property type="entry name" value="PhoU_div"/>
    <property type="match status" value="1"/>
</dbReference>
<reference evidence="2" key="1">
    <citation type="submission" date="2020-10" db="EMBL/GenBank/DDBJ databases">
        <authorList>
            <person name="Gilroy R."/>
        </authorList>
    </citation>
    <scope>NUCLEOTIDE SEQUENCE</scope>
    <source>
        <strain evidence="2">CHK152-2871</strain>
    </source>
</reference>
<dbReference type="PANTHER" id="PTHR37298">
    <property type="entry name" value="UPF0111 PROTEIN YKAA"/>
    <property type="match status" value="1"/>
</dbReference>
<comment type="caution">
    <text evidence="2">The sequence shown here is derived from an EMBL/GenBank/DDBJ whole genome shotgun (WGS) entry which is preliminary data.</text>
</comment>
<evidence type="ECO:0000313" key="2">
    <source>
        <dbReference type="EMBL" id="HIS73746.1"/>
    </source>
</evidence>
<comment type="similarity">
    <text evidence="1">Belongs to the UPF0111 family.</text>
</comment>
<name>A0A9D1JX75_9BACT</name>
<dbReference type="Proteomes" id="UP000886865">
    <property type="component" value="Unassembled WGS sequence"/>
</dbReference>
<dbReference type="AlphaFoldDB" id="A0A9D1JX75"/>